<feature type="coiled-coil region" evidence="1">
    <location>
        <begin position="56"/>
        <end position="83"/>
    </location>
</feature>
<dbReference type="Proteomes" id="UP001292079">
    <property type="component" value="Unassembled WGS sequence"/>
</dbReference>
<reference evidence="3" key="2">
    <citation type="journal article" date="2023" name="Infect Dis Poverty">
        <title>Chromosome-scale genome of the human blood fluke Schistosoma mekongi and its implications for public health.</title>
        <authorList>
            <person name="Zhou M."/>
            <person name="Xu L."/>
            <person name="Xu D."/>
            <person name="Chen W."/>
            <person name="Khan J."/>
            <person name="Hu Y."/>
            <person name="Huang H."/>
            <person name="Wei H."/>
            <person name="Zhang Y."/>
            <person name="Chusongsang P."/>
            <person name="Tanasarnprasert K."/>
            <person name="Hu X."/>
            <person name="Limpanont Y."/>
            <person name="Lv Z."/>
        </authorList>
    </citation>
    <scope>NUCLEOTIDE SEQUENCE</scope>
    <source>
        <strain evidence="3">LV_2022a</strain>
    </source>
</reference>
<comment type="caution">
    <text evidence="3">The sequence shown here is derived from an EMBL/GenBank/DDBJ whole genome shotgun (WGS) entry which is preliminary data.</text>
</comment>
<evidence type="ECO:0000313" key="3">
    <source>
        <dbReference type="EMBL" id="KAK4474622.1"/>
    </source>
</evidence>
<feature type="region of interest" description="Disordered" evidence="2">
    <location>
        <begin position="116"/>
        <end position="209"/>
    </location>
</feature>
<dbReference type="EMBL" id="JALJAT010000001">
    <property type="protein sequence ID" value="KAK4474622.1"/>
    <property type="molecule type" value="Genomic_DNA"/>
</dbReference>
<proteinExistence type="predicted"/>
<evidence type="ECO:0000313" key="4">
    <source>
        <dbReference type="Proteomes" id="UP001292079"/>
    </source>
</evidence>
<keyword evidence="1" id="KW-0175">Coiled coil</keyword>
<gene>
    <name evidence="3" type="ORF">MN116_001758</name>
</gene>
<keyword evidence="4" id="KW-1185">Reference proteome</keyword>
<feature type="compositionally biased region" description="Low complexity" evidence="2">
    <location>
        <begin position="132"/>
        <end position="149"/>
    </location>
</feature>
<feature type="compositionally biased region" description="Polar residues" evidence="2">
    <location>
        <begin position="182"/>
        <end position="199"/>
    </location>
</feature>
<accession>A0AAE1ZJW2</accession>
<reference evidence="3" key="1">
    <citation type="submission" date="2022-04" db="EMBL/GenBank/DDBJ databases">
        <authorList>
            <person name="Xu L."/>
            <person name="Lv Z."/>
        </authorList>
    </citation>
    <scope>NUCLEOTIDE SEQUENCE</scope>
    <source>
        <strain evidence="3">LV_2022a</strain>
    </source>
</reference>
<sequence length="209" mass="24114">MHTRHIQRTFSLRARSQPPPEVQETMWKPIGSTNLLSRSPAYLTNYPIQQLQYQTLWQIQQTVQSLEDEHRALQYEYDRLRQKSATPTNNISGSYGTMNRLQYSQQRVSARIPHQNPLLYPQPFQSTEIGRRSSSGGNNKNDSKNCSGSVGQLSGTFNEPNQFYDSTKHVTQRSYSERSAENHMQSLSHPRDSNISTDVPQRKSELKQQ</sequence>
<evidence type="ECO:0000256" key="1">
    <source>
        <dbReference type="SAM" id="Coils"/>
    </source>
</evidence>
<organism evidence="3 4">
    <name type="scientific">Schistosoma mekongi</name>
    <name type="common">Parasitic worm</name>
    <dbReference type="NCBI Taxonomy" id="38744"/>
    <lineage>
        <taxon>Eukaryota</taxon>
        <taxon>Metazoa</taxon>
        <taxon>Spiralia</taxon>
        <taxon>Lophotrochozoa</taxon>
        <taxon>Platyhelminthes</taxon>
        <taxon>Trematoda</taxon>
        <taxon>Digenea</taxon>
        <taxon>Strigeidida</taxon>
        <taxon>Schistosomatoidea</taxon>
        <taxon>Schistosomatidae</taxon>
        <taxon>Schistosoma</taxon>
    </lineage>
</organism>
<feature type="compositionally biased region" description="Polar residues" evidence="2">
    <location>
        <begin position="150"/>
        <end position="165"/>
    </location>
</feature>
<evidence type="ECO:0000256" key="2">
    <source>
        <dbReference type="SAM" id="MobiDB-lite"/>
    </source>
</evidence>
<dbReference type="AlphaFoldDB" id="A0AAE1ZJW2"/>
<protein>
    <submittedName>
        <fullName evidence="3">Uncharacterized protein</fullName>
    </submittedName>
</protein>
<name>A0AAE1ZJW2_SCHME</name>
<feature type="compositionally biased region" description="Basic and acidic residues" evidence="2">
    <location>
        <begin position="200"/>
        <end position="209"/>
    </location>
</feature>